<keyword evidence="3" id="KW-1185">Reference proteome</keyword>
<sequence length="73" mass="8764">MDSVLAFVSCFFFNLFFFSFHVLSIPNEYSFWFQKPCIDPNHWVHLTKSCKYLDGWTWFTVPMPEFHAPYVDG</sequence>
<dbReference type="Proteomes" id="UP001229421">
    <property type="component" value="Unassembled WGS sequence"/>
</dbReference>
<keyword evidence="1" id="KW-0472">Membrane</keyword>
<dbReference type="EMBL" id="JAUHHV010000001">
    <property type="protein sequence ID" value="KAK1436047.1"/>
    <property type="molecule type" value="Genomic_DNA"/>
</dbReference>
<evidence type="ECO:0000256" key="1">
    <source>
        <dbReference type="SAM" id="Phobius"/>
    </source>
</evidence>
<keyword evidence="1" id="KW-1133">Transmembrane helix</keyword>
<proteinExistence type="predicted"/>
<evidence type="ECO:0000313" key="3">
    <source>
        <dbReference type="Proteomes" id="UP001229421"/>
    </source>
</evidence>
<reference evidence="2" key="1">
    <citation type="journal article" date="2023" name="bioRxiv">
        <title>Improved chromosome-level genome assembly for marigold (Tagetes erecta).</title>
        <authorList>
            <person name="Jiang F."/>
            <person name="Yuan L."/>
            <person name="Wang S."/>
            <person name="Wang H."/>
            <person name="Xu D."/>
            <person name="Wang A."/>
            <person name="Fan W."/>
        </authorList>
    </citation>
    <scope>NUCLEOTIDE SEQUENCE</scope>
    <source>
        <strain evidence="2">WSJ</strain>
        <tissue evidence="2">Leaf</tissue>
    </source>
</reference>
<protein>
    <submittedName>
        <fullName evidence="2">Uncharacterized protein</fullName>
    </submittedName>
</protein>
<keyword evidence="1" id="KW-0812">Transmembrane</keyword>
<feature type="transmembrane region" description="Helical" evidence="1">
    <location>
        <begin position="6"/>
        <end position="25"/>
    </location>
</feature>
<evidence type="ECO:0000313" key="2">
    <source>
        <dbReference type="EMBL" id="KAK1436047.1"/>
    </source>
</evidence>
<comment type="caution">
    <text evidence="2">The sequence shown here is derived from an EMBL/GenBank/DDBJ whole genome shotgun (WGS) entry which is preliminary data.</text>
</comment>
<organism evidence="2 3">
    <name type="scientific">Tagetes erecta</name>
    <name type="common">African marigold</name>
    <dbReference type="NCBI Taxonomy" id="13708"/>
    <lineage>
        <taxon>Eukaryota</taxon>
        <taxon>Viridiplantae</taxon>
        <taxon>Streptophyta</taxon>
        <taxon>Embryophyta</taxon>
        <taxon>Tracheophyta</taxon>
        <taxon>Spermatophyta</taxon>
        <taxon>Magnoliopsida</taxon>
        <taxon>eudicotyledons</taxon>
        <taxon>Gunneridae</taxon>
        <taxon>Pentapetalae</taxon>
        <taxon>asterids</taxon>
        <taxon>campanulids</taxon>
        <taxon>Asterales</taxon>
        <taxon>Asteraceae</taxon>
        <taxon>Asteroideae</taxon>
        <taxon>Heliantheae alliance</taxon>
        <taxon>Tageteae</taxon>
        <taxon>Tagetes</taxon>
    </lineage>
</organism>
<accession>A0AAD8LCU1</accession>
<dbReference type="AlphaFoldDB" id="A0AAD8LCU1"/>
<gene>
    <name evidence="2" type="ORF">QVD17_01822</name>
</gene>
<name>A0AAD8LCU1_TARER</name>